<dbReference type="PANTHER" id="PTHR33737">
    <property type="entry name" value="OS05G0121800 PROTEIN"/>
    <property type="match status" value="1"/>
</dbReference>
<evidence type="ECO:0000256" key="1">
    <source>
        <dbReference type="SAM" id="MobiDB-lite"/>
    </source>
</evidence>
<gene>
    <name evidence="2" type="ORF">F0562_016427</name>
</gene>
<dbReference type="OrthoDB" id="1931260at2759"/>
<sequence>MSSKFSSSISPASSISDWSSESSSSVSTVNQRSNKLRISLDSSSSCRSVESDIPLLDLQKHSNDQISDGGENQVTGSTSQNVKKATTQIGSLAAPTKPSGLRMPSPKIGFFDGVKSLVRTPNGGMQSHSGLSTGLPEVGSGICSPSGDSSKPKLGKLQSAATVSAIGVPNASTRISSAPRGVKNSPRISPKVPNKTSRESGSSIKADKQSSEMQGNADLKDINITSIEQDICDSTSVSNIENVNSSQKVSEYANYGQHHLKDNFHLLVDNIENEKTYFEDQVDGLSKCVGALDQKSEIQKEHIDEFISRVDVCSQDSGAFDLSCFGQLIVHDQKEGTNLSNPSLLSVSPTILEVTAGTRTPFAVKNSFCNSEGLIFSTGLSLEAHIFLQDDIPFELLPKDENQVQNINLEVGAELENFLYGTSHLQYLSEQALQGEHMLLEMGCTGTRQEYSGNMYFMDLFVSSKVGVHRYKAVVLWKHVFYGLFVSSKDGVHTRQ</sequence>
<dbReference type="PANTHER" id="PTHR33737:SF2">
    <property type="entry name" value="OS12G0102700 PROTEIN"/>
    <property type="match status" value="1"/>
</dbReference>
<feature type="region of interest" description="Disordered" evidence="1">
    <location>
        <begin position="172"/>
        <end position="217"/>
    </location>
</feature>
<organism evidence="2 3">
    <name type="scientific">Nyssa sinensis</name>
    <dbReference type="NCBI Taxonomy" id="561372"/>
    <lineage>
        <taxon>Eukaryota</taxon>
        <taxon>Viridiplantae</taxon>
        <taxon>Streptophyta</taxon>
        <taxon>Embryophyta</taxon>
        <taxon>Tracheophyta</taxon>
        <taxon>Spermatophyta</taxon>
        <taxon>Magnoliopsida</taxon>
        <taxon>eudicotyledons</taxon>
        <taxon>Gunneridae</taxon>
        <taxon>Pentapetalae</taxon>
        <taxon>asterids</taxon>
        <taxon>Cornales</taxon>
        <taxon>Nyssaceae</taxon>
        <taxon>Nyssa</taxon>
    </lineage>
</organism>
<dbReference type="Proteomes" id="UP000325577">
    <property type="component" value="Linkage Group LG7"/>
</dbReference>
<feature type="region of interest" description="Disordered" evidence="1">
    <location>
        <begin position="62"/>
        <end position="83"/>
    </location>
</feature>
<dbReference type="InterPro" id="IPR045882">
    <property type="entry name" value="GPT1/2"/>
</dbReference>
<accession>A0A5J4ZLD0</accession>
<feature type="compositionally biased region" description="Polar residues" evidence="1">
    <location>
        <begin position="64"/>
        <end position="83"/>
    </location>
</feature>
<dbReference type="EMBL" id="CM018050">
    <property type="protein sequence ID" value="KAA8518799.1"/>
    <property type="molecule type" value="Genomic_DNA"/>
</dbReference>
<dbReference type="AlphaFoldDB" id="A0A5J4ZLD0"/>
<proteinExistence type="predicted"/>
<reference evidence="2 3" key="1">
    <citation type="submission" date="2019-09" db="EMBL/GenBank/DDBJ databases">
        <title>A chromosome-level genome assembly of the Chinese tupelo Nyssa sinensis.</title>
        <authorList>
            <person name="Yang X."/>
            <person name="Kang M."/>
            <person name="Yang Y."/>
            <person name="Xiong H."/>
            <person name="Wang M."/>
            <person name="Zhang Z."/>
            <person name="Wang Z."/>
            <person name="Wu H."/>
            <person name="Ma T."/>
            <person name="Liu J."/>
            <person name="Xi Z."/>
        </authorList>
    </citation>
    <scope>NUCLEOTIDE SEQUENCE [LARGE SCALE GENOMIC DNA]</scope>
    <source>
        <strain evidence="2">J267</strain>
        <tissue evidence="2">Leaf</tissue>
    </source>
</reference>
<evidence type="ECO:0000313" key="3">
    <source>
        <dbReference type="Proteomes" id="UP000325577"/>
    </source>
</evidence>
<protein>
    <submittedName>
        <fullName evidence="2">Uncharacterized protein</fullName>
    </submittedName>
</protein>
<keyword evidence="3" id="KW-1185">Reference proteome</keyword>
<feature type="region of interest" description="Disordered" evidence="1">
    <location>
        <begin position="1"/>
        <end position="48"/>
    </location>
</feature>
<dbReference type="GO" id="GO:0008017">
    <property type="term" value="F:microtubule binding"/>
    <property type="evidence" value="ECO:0007669"/>
    <property type="project" value="InterPro"/>
</dbReference>
<name>A0A5J4ZLD0_9ASTE</name>
<evidence type="ECO:0000313" key="2">
    <source>
        <dbReference type="EMBL" id="KAA8518799.1"/>
    </source>
</evidence>